<dbReference type="EMBL" id="JAWDGP010005891">
    <property type="protein sequence ID" value="KAK3750277.1"/>
    <property type="molecule type" value="Genomic_DNA"/>
</dbReference>
<dbReference type="Proteomes" id="UP001283361">
    <property type="component" value="Unassembled WGS sequence"/>
</dbReference>
<name>A0AAE1D1L0_9GAST</name>
<comment type="caution">
    <text evidence="1">The sequence shown here is derived from an EMBL/GenBank/DDBJ whole genome shotgun (WGS) entry which is preliminary data.</text>
</comment>
<sequence>MSVHGYTTKRSALTKTVTFYNSVAFLSDSRLSGANGAFWFDNLRDISIHFLNAPKADLSQPVFAQERPFLLNLWTRWTDEA</sequence>
<reference evidence="1" key="1">
    <citation type="journal article" date="2023" name="G3 (Bethesda)">
        <title>A reference genome for the long-term kleptoplast-retaining sea slug Elysia crispata morphotype clarki.</title>
        <authorList>
            <person name="Eastman K.E."/>
            <person name="Pendleton A.L."/>
            <person name="Shaikh M.A."/>
            <person name="Suttiyut T."/>
            <person name="Ogas R."/>
            <person name="Tomko P."/>
            <person name="Gavelis G."/>
            <person name="Widhalm J.R."/>
            <person name="Wisecaver J.H."/>
        </authorList>
    </citation>
    <scope>NUCLEOTIDE SEQUENCE</scope>
    <source>
        <strain evidence="1">ECLA1</strain>
    </source>
</reference>
<keyword evidence="2" id="KW-1185">Reference proteome</keyword>
<gene>
    <name evidence="1" type="ORF">RRG08_015770</name>
</gene>
<dbReference type="AlphaFoldDB" id="A0AAE1D1L0"/>
<organism evidence="1 2">
    <name type="scientific">Elysia crispata</name>
    <name type="common">lettuce slug</name>
    <dbReference type="NCBI Taxonomy" id="231223"/>
    <lineage>
        <taxon>Eukaryota</taxon>
        <taxon>Metazoa</taxon>
        <taxon>Spiralia</taxon>
        <taxon>Lophotrochozoa</taxon>
        <taxon>Mollusca</taxon>
        <taxon>Gastropoda</taxon>
        <taxon>Heterobranchia</taxon>
        <taxon>Euthyneura</taxon>
        <taxon>Panpulmonata</taxon>
        <taxon>Sacoglossa</taxon>
        <taxon>Placobranchoidea</taxon>
        <taxon>Plakobranchidae</taxon>
        <taxon>Elysia</taxon>
    </lineage>
</organism>
<protein>
    <submittedName>
        <fullName evidence="1">Uncharacterized protein</fullName>
    </submittedName>
</protein>
<evidence type="ECO:0000313" key="2">
    <source>
        <dbReference type="Proteomes" id="UP001283361"/>
    </source>
</evidence>
<proteinExistence type="predicted"/>
<accession>A0AAE1D1L0</accession>
<evidence type="ECO:0000313" key="1">
    <source>
        <dbReference type="EMBL" id="KAK3750277.1"/>
    </source>
</evidence>